<keyword evidence="11" id="KW-0267">Excision nuclease</keyword>
<comment type="subcellular location">
    <subcellularLocation>
        <location evidence="1">Cytoplasm</location>
    </subcellularLocation>
</comment>
<evidence type="ECO:0000256" key="13">
    <source>
        <dbReference type="ARBA" id="ARBA00023204"/>
    </source>
</evidence>
<dbReference type="PROSITE" id="PS50893">
    <property type="entry name" value="ABC_TRANSPORTER_2"/>
    <property type="match status" value="3"/>
</dbReference>
<dbReference type="GO" id="GO:0009380">
    <property type="term" value="C:excinuclease repair complex"/>
    <property type="evidence" value="ECO:0007669"/>
    <property type="project" value="InterPro"/>
</dbReference>
<dbReference type="PANTHER" id="PTHR43152">
    <property type="entry name" value="UVRABC SYSTEM PROTEIN A"/>
    <property type="match status" value="1"/>
</dbReference>
<keyword evidence="20" id="KW-1185">Reference proteome</keyword>
<dbReference type="Gene3D" id="1.10.8.280">
    <property type="entry name" value="ABC transporter ATPase domain-like"/>
    <property type="match status" value="2"/>
</dbReference>
<evidence type="ECO:0000256" key="1">
    <source>
        <dbReference type="ARBA" id="ARBA00004496"/>
    </source>
</evidence>
<dbReference type="GO" id="GO:0003677">
    <property type="term" value="F:DNA binding"/>
    <property type="evidence" value="ECO:0007669"/>
    <property type="project" value="UniProtKB-KW"/>
</dbReference>
<dbReference type="PANTHER" id="PTHR43152:SF3">
    <property type="entry name" value="UVRABC SYSTEM PROTEIN A"/>
    <property type="match status" value="1"/>
</dbReference>
<keyword evidence="6" id="KW-0227">DNA damage</keyword>
<gene>
    <name evidence="19" type="primary">uvrA_3</name>
    <name evidence="19" type="ORF">Pla110_40380</name>
</gene>
<dbReference type="NCBIfam" id="TIGR00630">
    <property type="entry name" value="uvra"/>
    <property type="match status" value="2"/>
</dbReference>
<evidence type="ECO:0000256" key="9">
    <source>
        <dbReference type="ARBA" id="ARBA00022833"/>
    </source>
</evidence>
<protein>
    <recommendedName>
        <fullName evidence="15">UvrABC system protein A</fullName>
    </recommendedName>
    <alternativeName>
        <fullName evidence="16">Excinuclease ABC subunit A</fullName>
    </alternativeName>
</protein>
<dbReference type="Gene3D" id="3.40.50.300">
    <property type="entry name" value="P-loop containing nucleotide triphosphate hydrolases"/>
    <property type="match status" value="4"/>
</dbReference>
<proteinExistence type="inferred from homology"/>
<dbReference type="InterPro" id="IPR013815">
    <property type="entry name" value="ATP_grasp_subdomain_1"/>
</dbReference>
<dbReference type="InterPro" id="IPR017871">
    <property type="entry name" value="ABC_transporter-like_CS"/>
</dbReference>
<dbReference type="InterPro" id="IPR041102">
    <property type="entry name" value="UvrA_inter"/>
</dbReference>
<dbReference type="SUPFAM" id="SSF52540">
    <property type="entry name" value="P-loop containing nucleoside triphosphate hydrolases"/>
    <property type="match status" value="4"/>
</dbReference>
<dbReference type="GO" id="GO:0005737">
    <property type="term" value="C:cytoplasm"/>
    <property type="evidence" value="ECO:0007669"/>
    <property type="project" value="UniProtKB-SubCell"/>
</dbReference>
<dbReference type="CDD" id="cd03271">
    <property type="entry name" value="ABC_UvrA_II"/>
    <property type="match status" value="2"/>
</dbReference>
<keyword evidence="5" id="KW-0547">Nucleotide-binding</keyword>
<evidence type="ECO:0000256" key="15">
    <source>
        <dbReference type="ARBA" id="ARBA00039316"/>
    </source>
</evidence>
<evidence type="ECO:0000256" key="6">
    <source>
        <dbReference type="ARBA" id="ARBA00022763"/>
    </source>
</evidence>
<evidence type="ECO:0000313" key="19">
    <source>
        <dbReference type="EMBL" id="QDU82283.1"/>
    </source>
</evidence>
<keyword evidence="8" id="KW-0863">Zinc-finger</keyword>
<keyword evidence="4" id="KW-0677">Repeat</keyword>
<dbReference type="GO" id="GO:0006289">
    <property type="term" value="P:nucleotide-excision repair"/>
    <property type="evidence" value="ECO:0007669"/>
    <property type="project" value="InterPro"/>
</dbReference>
<dbReference type="Proteomes" id="UP000317178">
    <property type="component" value="Chromosome"/>
</dbReference>
<evidence type="ECO:0000313" key="20">
    <source>
        <dbReference type="Proteomes" id="UP000317178"/>
    </source>
</evidence>
<organism evidence="19 20">
    <name type="scientific">Polystyrenella longa</name>
    <dbReference type="NCBI Taxonomy" id="2528007"/>
    <lineage>
        <taxon>Bacteria</taxon>
        <taxon>Pseudomonadati</taxon>
        <taxon>Planctomycetota</taxon>
        <taxon>Planctomycetia</taxon>
        <taxon>Planctomycetales</taxon>
        <taxon>Planctomycetaceae</taxon>
        <taxon>Polystyrenella</taxon>
    </lineage>
</organism>
<reference evidence="19 20" key="1">
    <citation type="submission" date="2019-02" db="EMBL/GenBank/DDBJ databases">
        <title>Deep-cultivation of Planctomycetes and their phenomic and genomic characterization uncovers novel biology.</title>
        <authorList>
            <person name="Wiegand S."/>
            <person name="Jogler M."/>
            <person name="Boedeker C."/>
            <person name="Pinto D."/>
            <person name="Vollmers J."/>
            <person name="Rivas-Marin E."/>
            <person name="Kohn T."/>
            <person name="Peeters S.H."/>
            <person name="Heuer A."/>
            <person name="Rast P."/>
            <person name="Oberbeckmann S."/>
            <person name="Bunk B."/>
            <person name="Jeske O."/>
            <person name="Meyerdierks A."/>
            <person name="Storesund J.E."/>
            <person name="Kallscheuer N."/>
            <person name="Luecker S."/>
            <person name="Lage O.M."/>
            <person name="Pohl T."/>
            <person name="Merkel B.J."/>
            <person name="Hornburger P."/>
            <person name="Mueller R.-W."/>
            <person name="Bruemmer F."/>
            <person name="Labrenz M."/>
            <person name="Spormann A.M."/>
            <person name="Op den Camp H."/>
            <person name="Overmann J."/>
            <person name="Amann R."/>
            <person name="Jetten M.S.M."/>
            <person name="Mascher T."/>
            <person name="Medema M.H."/>
            <person name="Devos D.P."/>
            <person name="Kaster A.-K."/>
            <person name="Ovreas L."/>
            <person name="Rohde M."/>
            <person name="Galperin M.Y."/>
            <person name="Jogler C."/>
        </authorList>
    </citation>
    <scope>NUCLEOTIDE SEQUENCE [LARGE SCALE GENOMIC DNA]</scope>
    <source>
        <strain evidence="19 20">Pla110</strain>
    </source>
</reference>
<feature type="domain" description="ABC transporter" evidence="18">
    <location>
        <begin position="1613"/>
        <end position="1946"/>
    </location>
</feature>
<keyword evidence="10" id="KW-0067">ATP-binding</keyword>
<evidence type="ECO:0000256" key="14">
    <source>
        <dbReference type="ARBA" id="ARBA00038000"/>
    </source>
</evidence>
<keyword evidence="2" id="KW-0963">Cytoplasm</keyword>
<sequence>MSLTDITIRGAREHNLQDVSVTLPRNRLICMTGVSGSGKSSLAFDTLYAEGQRRYIESLSTYARQFLGQLPKPEVDAVTGLAPSISIQQKSSGRNPRSTVGTITEIYDYLRVLYARVGTSYCPNCHVPISAQSSEQIIDLLQQVPEGTRYQLLAPLVQQQKGEFRDFLEDLLKQGFLRARVDGNLVSLTDDLRLDRQMKHTIEVVIDRMTGGKTARNRVAEAVQNGLRVSGGQLLFVPEETSRDLKERLFSAKYSCPSCHTGFDPPSPQLFSFNSPLGMCPECNGLGRRHEFQSEQLIADARKPLLKGALHLLGTSKSLGRWRRHLYKGIGEAIEKDLDLKSGSFLKTPWQALPSEAQDLFMHGLGDRLITFSWRHSGGVWKHGDTYEGYIDELLESYRKTRNPMRRRQLEKYMEIVDCTSCHGSRLNPQAQHVKLTSSDRTFRKEHDAYELSLPDVCGLSIREAAEFFFELKLNATDFIIAEEALKEIRGRLGFLLRCGLDYLALDRTAPTLSGGETQRIRLASQIGSGLVGVVYILDEPSIGLHPRDNTLLLDSLCNLRDQGNTVVVVEHDEETMRAADHLIDFGPGPGVRGGEVTVEGSLAKVKKSKKSLTGQYLSGKLKIAVPEERRPISENKLRIEGAAHNNLKGVDVDFPLGSFICVTGVSGSGKSSLINDILWQILNRELNKGKGDPGKHSAFHGLELVDKAIDIDQSPIGRTPRSNPATYVKLFDQIRNLYANLPESRARGFKPGRFSFNVEAGRCAACDGYGATKLEMDFLADIWVTCPVCEGDRFQHETLDIQFKGYNIAEVLNMDVQEALELFENIPKIKRQLQTLHDVGLDYLKLGQPSPTLSGGEAQRVKLARELSKRSTGKSVYILDEPTTGLHFADIHKLLEVLHGFVDAGNTVIVVEHNLDVIKTADWVIDLGPEGGRGGGEVVLAGRPEEIAANRLSYTGRALAPLLDMKPKPAPKKSQIPARLIPLGPGTNESENGQTNGKTKKRATYTEAKEINIRGARQHNLQDLNLTLPRNRMSVFCGPSGSGKSSLAMDTLYAEGQRRYVESLSSYARQFLGQMPKPRVEHIHGLSPSIAIEQKNTGHTPRSTVGTVTEIYDYLRVLFTRLGTRYCPDCEIPIATQTHDQVVAQILTSAEEGRILILAPQTIRVGQKYETLWERLKAQGYARVRVNGETYRIDDVPEIDRRRQHTVEIVVDRITLGKQSRSRLASSIETAFDLGAGELHVAHVEEDREETEWELDYYSLHLACHECSRSFEELTPQNFSFNSPLGWCEACEGIGTEQGTDLTSLIADAKKTLAEGAIAAWPLPSKNPLFNSFLKGLSKSYRIPLDVPFDKLGPQQQRVILNGGDRWIEIGSGKGPKLKIQYKGLYPAIEEAARVSYSHRRKLLDMIGEVPCSYCGGSRLRDDSAAVRFHEQTIQQICQMSLEESLQFLAQIKLKKDDKKIAGDLLDEAHSRLEFLVDVGLNYLSLERGLPTLSGGEAQRIRLAGQIGRALTGVLYVLDEPTIGLHPRDNTRLLEALQKLRDLGNTLIVVEHDREVMEAADQLVDFGPGAGRMGGEIVGRGTLKQLTRMKTLTGDYLSGKQGIPIPKQRRVIEGEPHDRGWIELLGVRHRNLRDVDLKIPMGTFTCITGVSGSGKSTLVEETLSRALQQQLTNSSDPAGAFDELLGVSEINKVITVDQQPLGNTPASNPATYTGVFEHIRELFTRLPESRVRGYRPGRFSFNRAGGRCEDCEGNGQKCIEMHFLPDVWVECETCHGKRYNQETLDIKFNGHSIADVLELPIGLAYELFNNIPKIRSYLGTLCSIGLDYLTLGQSAPTLSGGEAQRVKLASELVRPHSGKTLYILDEPTTGLHFDDIAKLLKVLNSLVEAGNTVVVIEHNMDVIKMADWLVDLGPEAGEGGGNIVVQGTPETVVAHADHYQEITSGKSNGQSVKSKGRKKETSELFRSYTGELLKPILQSARREDLEIYDAKRESKKQAGDLDLKDIGKEEKSPWQVDGRRWHTQDRVSLSGKPCRWEGEALDEVVEYLSAKFSLSEPNWNHRSTVEIKGQGKENSWFLHALTSDEWLLTLKFRVPKKTFEQDDLGSRLALTSVDDLDDIPVYNRGTRVRVKNKKGPWQEVQITIHTAGDVTTDAFRGFLSEAANAFQGTVKEQAKLNPADLMPWKLLGRKWHLLRKGFPSNKRVSWPAELIDALCDLCEQDENLEMDYAQKQMIKITHKPTSKKVATIHTKRREGVDLTLFDKQGEITLGRIATLGADREIKETSAGGHTVKIRLDDPAQVRSPEFPKLIESFAGSL</sequence>
<comment type="similarity">
    <text evidence="14">Belongs to the ABC transporter superfamily. UvrA family.</text>
</comment>
<feature type="domain" description="ABC transporter" evidence="18">
    <location>
        <begin position="1355"/>
        <end position="1594"/>
    </location>
</feature>
<dbReference type="NCBIfam" id="NF001503">
    <property type="entry name" value="PRK00349.1"/>
    <property type="match status" value="2"/>
</dbReference>
<dbReference type="EMBL" id="CP036281">
    <property type="protein sequence ID" value="QDU82283.1"/>
    <property type="molecule type" value="Genomic_DNA"/>
</dbReference>
<dbReference type="GO" id="GO:0008270">
    <property type="term" value="F:zinc ion binding"/>
    <property type="evidence" value="ECO:0007669"/>
    <property type="project" value="UniProtKB-KW"/>
</dbReference>
<dbReference type="InterPro" id="IPR041552">
    <property type="entry name" value="UvrA_DNA-bd"/>
</dbReference>
<evidence type="ECO:0000256" key="10">
    <source>
        <dbReference type="ARBA" id="ARBA00022840"/>
    </source>
</evidence>
<dbReference type="InterPro" id="IPR003593">
    <property type="entry name" value="AAA+_ATPase"/>
</dbReference>
<dbReference type="InterPro" id="IPR027417">
    <property type="entry name" value="P-loop_NTPase"/>
</dbReference>
<dbReference type="OrthoDB" id="9809851at2"/>
<dbReference type="SMART" id="SM00382">
    <property type="entry name" value="AAA"/>
    <property type="match status" value="4"/>
</dbReference>
<dbReference type="Gene3D" id="3.30.1490.20">
    <property type="entry name" value="ATP-grasp fold, A domain"/>
    <property type="match status" value="2"/>
</dbReference>
<dbReference type="PROSITE" id="PS00211">
    <property type="entry name" value="ABC_TRANSPORTER_1"/>
    <property type="match status" value="3"/>
</dbReference>
<dbReference type="GO" id="GO:0005524">
    <property type="term" value="F:ATP binding"/>
    <property type="evidence" value="ECO:0007669"/>
    <property type="project" value="UniProtKB-KW"/>
</dbReference>
<evidence type="ECO:0000256" key="2">
    <source>
        <dbReference type="ARBA" id="ARBA00022490"/>
    </source>
</evidence>
<evidence type="ECO:0000256" key="4">
    <source>
        <dbReference type="ARBA" id="ARBA00022737"/>
    </source>
</evidence>
<evidence type="ECO:0000256" key="17">
    <source>
        <dbReference type="SAM" id="MobiDB-lite"/>
    </source>
</evidence>
<name>A0A518CSS6_9PLAN</name>
<dbReference type="GO" id="GO:0016887">
    <property type="term" value="F:ATP hydrolysis activity"/>
    <property type="evidence" value="ECO:0007669"/>
    <property type="project" value="InterPro"/>
</dbReference>
<keyword evidence="9" id="KW-0862">Zinc</keyword>
<evidence type="ECO:0000256" key="8">
    <source>
        <dbReference type="ARBA" id="ARBA00022771"/>
    </source>
</evidence>
<dbReference type="RefSeq" id="WP_144998324.1">
    <property type="nucleotide sequence ID" value="NZ_CP036281.1"/>
</dbReference>
<feature type="region of interest" description="Disordered" evidence="17">
    <location>
        <begin position="967"/>
        <end position="1003"/>
    </location>
</feature>
<feature type="domain" description="ABC transporter" evidence="18">
    <location>
        <begin position="633"/>
        <end position="961"/>
    </location>
</feature>
<dbReference type="KEGG" id="plon:Pla110_40380"/>
<evidence type="ECO:0000256" key="3">
    <source>
        <dbReference type="ARBA" id="ARBA00022723"/>
    </source>
</evidence>
<dbReference type="InterPro" id="IPR004602">
    <property type="entry name" value="UvrA"/>
</dbReference>
<keyword evidence="7" id="KW-0228">DNA excision</keyword>
<keyword evidence="13" id="KW-0234">DNA repair</keyword>
<dbReference type="Gene3D" id="1.20.1580.10">
    <property type="entry name" value="ABC transporter ATPase like domain"/>
    <property type="match status" value="4"/>
</dbReference>
<evidence type="ECO:0000256" key="11">
    <source>
        <dbReference type="ARBA" id="ARBA00022881"/>
    </source>
</evidence>
<feature type="compositionally biased region" description="Polar residues" evidence="17">
    <location>
        <begin position="988"/>
        <end position="998"/>
    </location>
</feature>
<evidence type="ECO:0000256" key="5">
    <source>
        <dbReference type="ARBA" id="ARBA00022741"/>
    </source>
</evidence>
<accession>A0A518CSS6</accession>
<evidence type="ECO:0000259" key="18">
    <source>
        <dbReference type="PROSITE" id="PS50893"/>
    </source>
</evidence>
<keyword evidence="3" id="KW-0479">Metal-binding</keyword>
<keyword evidence="12" id="KW-0238">DNA-binding</keyword>
<dbReference type="Pfam" id="PF17755">
    <property type="entry name" value="UvrA_DNA-bind"/>
    <property type="match status" value="2"/>
</dbReference>
<evidence type="ECO:0000256" key="16">
    <source>
        <dbReference type="ARBA" id="ARBA00042156"/>
    </source>
</evidence>
<dbReference type="GO" id="GO:0004518">
    <property type="term" value="F:nuclease activity"/>
    <property type="evidence" value="ECO:0007669"/>
    <property type="project" value="UniProtKB-KW"/>
</dbReference>
<dbReference type="Pfam" id="PF17760">
    <property type="entry name" value="UvrA_inter"/>
    <property type="match status" value="2"/>
</dbReference>
<evidence type="ECO:0000256" key="7">
    <source>
        <dbReference type="ARBA" id="ARBA00022769"/>
    </source>
</evidence>
<dbReference type="InterPro" id="IPR003439">
    <property type="entry name" value="ABC_transporter-like_ATP-bd"/>
</dbReference>
<evidence type="ECO:0000256" key="12">
    <source>
        <dbReference type="ARBA" id="ARBA00023125"/>
    </source>
</evidence>